<dbReference type="RefSeq" id="WP_310019271.1">
    <property type="nucleotide sequence ID" value="NZ_JAVDUM010000005.1"/>
</dbReference>
<gene>
    <name evidence="2" type="ORF">J2Y69_001567</name>
</gene>
<dbReference type="InterPro" id="IPR049693">
    <property type="entry name" value="Daptide_RRE"/>
</dbReference>
<organism evidence="2 3">
    <name type="scientific">Microbacterium resistens</name>
    <dbReference type="NCBI Taxonomy" id="156977"/>
    <lineage>
        <taxon>Bacteria</taxon>
        <taxon>Bacillati</taxon>
        <taxon>Actinomycetota</taxon>
        <taxon>Actinomycetes</taxon>
        <taxon>Micrococcales</taxon>
        <taxon>Microbacteriaceae</taxon>
        <taxon>Microbacterium</taxon>
    </lineage>
</organism>
<comment type="caution">
    <text evidence="2">The sequence shown here is derived from an EMBL/GenBank/DDBJ whole genome shotgun (WGS) entry which is preliminary data.</text>
</comment>
<evidence type="ECO:0000313" key="3">
    <source>
        <dbReference type="Proteomes" id="UP001259347"/>
    </source>
</evidence>
<keyword evidence="3" id="KW-1185">Reference proteome</keyword>
<dbReference type="NCBIfam" id="NF041823">
    <property type="entry name" value="daptide_RRE"/>
    <property type="match status" value="1"/>
</dbReference>
<dbReference type="EMBL" id="JAVDUM010000005">
    <property type="protein sequence ID" value="MDR6866968.1"/>
    <property type="molecule type" value="Genomic_DNA"/>
</dbReference>
<proteinExistence type="predicted"/>
<evidence type="ECO:0000313" key="2">
    <source>
        <dbReference type="EMBL" id="MDR6866968.1"/>
    </source>
</evidence>
<reference evidence="2 3" key="1">
    <citation type="submission" date="2023-07" db="EMBL/GenBank/DDBJ databases">
        <title>Sorghum-associated microbial communities from plants grown in Nebraska, USA.</title>
        <authorList>
            <person name="Schachtman D."/>
        </authorList>
    </citation>
    <scope>NUCLEOTIDE SEQUENCE [LARGE SCALE GENOMIC DNA]</scope>
    <source>
        <strain evidence="2 3">2980</strain>
    </source>
</reference>
<accession>A0ABU1SBH6</accession>
<name>A0ABU1SBH6_9MICO</name>
<dbReference type="Proteomes" id="UP001259347">
    <property type="component" value="Unassembled WGS sequence"/>
</dbReference>
<feature type="region of interest" description="Disordered" evidence="1">
    <location>
        <begin position="1"/>
        <end position="20"/>
    </location>
</feature>
<evidence type="ECO:0000256" key="1">
    <source>
        <dbReference type="SAM" id="MobiDB-lite"/>
    </source>
</evidence>
<protein>
    <submittedName>
        <fullName evidence="2">Uncharacterized protein</fullName>
    </submittedName>
</protein>
<sequence length="382" mass="39552">MQEPSDDDTGRVTGASPATSHARAISSAVFQWATGLREDGAGRVVFSGTREGLPALARLAGPNGAVLLPSDGALEDWRLPSGVRVLSYEGELAVPGDVMHIGRGYEIELQDYLALPFVPVTRSTVVRCLSAEGWAAFAADADEARATGLLIPQLTSRSVVLADRAVIDAAVRGVDVEVNSLTVDDRGEIRRWPVGPPVAADDDALLAPQPARAYFSCFADGGPETVGGPETDGGPETVGGGPLATEALIVERPWLPRYLTALRVAGGEDGETWSLSGFGGTLTGADPDPRARPTGDLLIWRGDEYQLVAGDSGRRFSLGRDTALVVECLLGAATEDDARAAFADAGIAGGADVGGGIGRDIADLRARFAAAGVLLGPDGETR</sequence>